<dbReference type="GO" id="GO:0006751">
    <property type="term" value="P:glutathione catabolic process"/>
    <property type="evidence" value="ECO:0007669"/>
    <property type="project" value="InterPro"/>
</dbReference>
<dbReference type="GO" id="GO:0036374">
    <property type="term" value="F:glutathione hydrolase activity"/>
    <property type="evidence" value="ECO:0007669"/>
    <property type="project" value="InterPro"/>
</dbReference>
<dbReference type="Proteomes" id="UP001381693">
    <property type="component" value="Unassembled WGS sequence"/>
</dbReference>
<dbReference type="InterPro" id="IPR043137">
    <property type="entry name" value="GGT_ssub_C"/>
</dbReference>
<feature type="non-terminal residue" evidence="3">
    <location>
        <position position="1"/>
    </location>
</feature>
<reference evidence="3 4" key="1">
    <citation type="submission" date="2023-11" db="EMBL/GenBank/DDBJ databases">
        <title>Halocaridina rubra genome assembly.</title>
        <authorList>
            <person name="Smith C."/>
        </authorList>
    </citation>
    <scope>NUCLEOTIDE SEQUENCE [LARGE SCALE GENOMIC DNA]</scope>
    <source>
        <strain evidence="3">EP-1</strain>
        <tissue evidence="3">Whole</tissue>
    </source>
</reference>
<evidence type="ECO:0000313" key="3">
    <source>
        <dbReference type="EMBL" id="KAK7076864.1"/>
    </source>
</evidence>
<keyword evidence="4" id="KW-1185">Reference proteome</keyword>
<evidence type="ECO:0000313" key="4">
    <source>
        <dbReference type="Proteomes" id="UP001381693"/>
    </source>
</evidence>
<dbReference type="Gene3D" id="3.60.20.40">
    <property type="match status" value="1"/>
</dbReference>
<dbReference type="SUPFAM" id="SSF56235">
    <property type="entry name" value="N-terminal nucleophile aminohydrolases (Ntn hydrolases)"/>
    <property type="match status" value="1"/>
</dbReference>
<dbReference type="GO" id="GO:0005886">
    <property type="term" value="C:plasma membrane"/>
    <property type="evidence" value="ECO:0007669"/>
    <property type="project" value="TreeGrafter"/>
</dbReference>
<dbReference type="Pfam" id="PF01019">
    <property type="entry name" value="G_glu_transpept"/>
    <property type="match status" value="1"/>
</dbReference>
<dbReference type="PRINTS" id="PR01210">
    <property type="entry name" value="GGTRANSPTASE"/>
</dbReference>
<dbReference type="InterPro" id="IPR043138">
    <property type="entry name" value="GGT_lsub"/>
</dbReference>
<proteinExistence type="predicted"/>
<feature type="transmembrane region" description="Helical" evidence="2">
    <location>
        <begin position="24"/>
        <end position="48"/>
    </location>
</feature>
<sequence>ILQYARILCTIPEKRRCCHGNDGFTVISVCFFVLTVAITFALIIQIHYGSPEVTPHGAVATDAEECSHVGITIMKQGGSAVDVAIASLLCMTVVHPHVVGPGGSGVMLVHDHKSNKTVIIDFMSDVPESHRADLPVPDITDGRSIGIPGLMRGLQYAHSKFGKVPWASLFAPSVKFAREGFNVSAHLDKSYRKLDNTQVHGITPFEKTFYPRGVKLKAGDFIKREKYAEFLKTIALNGGDSFYLLDFGAEEMRAITEAGADIHVREFENYEVRERSCIHMALRNNTLFTAPAPFGGPQLMLALKMLDSINSTQLYSDSVLYHSLVEAIRQSYAKFIKLAEEEEPNLQNITQQLLNVSDASVDTSITTDDPLLPQMPEQAATTVSVIDTFDQYVTAVAGLGTYFGSQVMTEHGILFNNHLANLPTPSSPEKGFSRARPLTPYTPVIITDVKKVCGQRVVLSSPEVGAVVQVVSQLLFRDEDLAQAIGKPRLHVKPGMMKVNVEALGNAPPLPGDVHNLLNATYGLHPLLEPYASVDGISKIKDKLLSWSDVRGGGVAHRLEPVSHLSSDGVGEV</sequence>
<comment type="caution">
    <text evidence="3">The sequence shown here is derived from an EMBL/GenBank/DDBJ whole genome shotgun (WGS) entry which is preliminary data.</text>
</comment>
<dbReference type="PANTHER" id="PTHR11686">
    <property type="entry name" value="GAMMA GLUTAMYL TRANSPEPTIDASE"/>
    <property type="match status" value="1"/>
</dbReference>
<keyword evidence="2" id="KW-1133">Transmembrane helix</keyword>
<dbReference type="Gene3D" id="1.10.246.130">
    <property type="match status" value="1"/>
</dbReference>
<protein>
    <submittedName>
        <fullName evidence="3">Gamma-glutamyltransferase</fullName>
    </submittedName>
</protein>
<dbReference type="InterPro" id="IPR000101">
    <property type="entry name" value="GGT_peptidase"/>
</dbReference>
<dbReference type="EMBL" id="JAXCGZ010009529">
    <property type="protein sequence ID" value="KAK7076864.1"/>
    <property type="molecule type" value="Genomic_DNA"/>
</dbReference>
<gene>
    <name evidence="3" type="primary">GGT5</name>
    <name evidence="3" type="ORF">SK128_011910</name>
</gene>
<dbReference type="InterPro" id="IPR029055">
    <property type="entry name" value="Ntn_hydrolases_N"/>
</dbReference>
<organism evidence="3 4">
    <name type="scientific">Halocaridina rubra</name>
    <name type="common">Hawaiian red shrimp</name>
    <dbReference type="NCBI Taxonomy" id="373956"/>
    <lineage>
        <taxon>Eukaryota</taxon>
        <taxon>Metazoa</taxon>
        <taxon>Ecdysozoa</taxon>
        <taxon>Arthropoda</taxon>
        <taxon>Crustacea</taxon>
        <taxon>Multicrustacea</taxon>
        <taxon>Malacostraca</taxon>
        <taxon>Eumalacostraca</taxon>
        <taxon>Eucarida</taxon>
        <taxon>Decapoda</taxon>
        <taxon>Pleocyemata</taxon>
        <taxon>Caridea</taxon>
        <taxon>Atyoidea</taxon>
        <taxon>Atyidae</taxon>
        <taxon>Halocaridina</taxon>
    </lineage>
</organism>
<dbReference type="PANTHER" id="PTHR11686:SF54">
    <property type="entry name" value="GLUTATHIONE HYDROLASE 7"/>
    <property type="match status" value="1"/>
</dbReference>
<feature type="binding site" evidence="1">
    <location>
        <position position="460"/>
    </location>
    <ligand>
        <name>L-glutamate</name>
        <dbReference type="ChEBI" id="CHEBI:29985"/>
    </ligand>
</feature>
<name>A0AAN8XER4_HALRR</name>
<keyword evidence="2" id="KW-0812">Transmembrane</keyword>
<dbReference type="AlphaFoldDB" id="A0AAN8XER4"/>
<evidence type="ECO:0000256" key="1">
    <source>
        <dbReference type="PIRSR" id="PIRSR600101-2"/>
    </source>
</evidence>
<evidence type="ECO:0000256" key="2">
    <source>
        <dbReference type="SAM" id="Phobius"/>
    </source>
</evidence>
<accession>A0AAN8XER4</accession>
<keyword evidence="2" id="KW-0472">Membrane</keyword>